<name>A0AAQ4E101_AMBAM</name>
<evidence type="ECO:0000256" key="5">
    <source>
        <dbReference type="ARBA" id="ARBA00023128"/>
    </source>
</evidence>
<keyword evidence="5" id="KW-0496">Mitochondrion</keyword>
<keyword evidence="12" id="KW-1185">Reference proteome</keyword>
<keyword evidence="3" id="KW-0809">Transit peptide</keyword>
<dbReference type="EMBL" id="JARKHS020024031">
    <property type="protein sequence ID" value="KAK8768391.1"/>
    <property type="molecule type" value="Genomic_DNA"/>
</dbReference>
<feature type="coiled-coil region" evidence="9">
    <location>
        <begin position="98"/>
        <end position="125"/>
    </location>
</feature>
<dbReference type="AlphaFoldDB" id="A0AAQ4E101"/>
<keyword evidence="9" id="KW-0175">Coiled coil</keyword>
<proteinExistence type="inferred from homology"/>
<keyword evidence="4" id="KW-0689">Ribosomal protein</keyword>
<evidence type="ECO:0000256" key="10">
    <source>
        <dbReference type="SAM" id="MobiDB-lite"/>
    </source>
</evidence>
<dbReference type="Pfam" id="PF18699">
    <property type="entry name" value="MRPL52"/>
    <property type="match status" value="1"/>
</dbReference>
<evidence type="ECO:0000256" key="8">
    <source>
        <dbReference type="ARBA" id="ARBA00035425"/>
    </source>
</evidence>
<evidence type="ECO:0000256" key="2">
    <source>
        <dbReference type="ARBA" id="ARBA00007232"/>
    </source>
</evidence>
<comment type="caution">
    <text evidence="11">The sequence shown here is derived from an EMBL/GenBank/DDBJ whole genome shotgun (WGS) entry which is preliminary data.</text>
</comment>
<comment type="subcellular location">
    <subcellularLocation>
        <location evidence="1">Mitochondrion</location>
    </subcellularLocation>
</comment>
<dbReference type="GO" id="GO:0032543">
    <property type="term" value="P:mitochondrial translation"/>
    <property type="evidence" value="ECO:0007669"/>
    <property type="project" value="InterPro"/>
</dbReference>
<dbReference type="GO" id="GO:0005762">
    <property type="term" value="C:mitochondrial large ribosomal subunit"/>
    <property type="evidence" value="ECO:0007669"/>
    <property type="project" value="InterPro"/>
</dbReference>
<organism evidence="11 12">
    <name type="scientific">Amblyomma americanum</name>
    <name type="common">Lone star tick</name>
    <dbReference type="NCBI Taxonomy" id="6943"/>
    <lineage>
        <taxon>Eukaryota</taxon>
        <taxon>Metazoa</taxon>
        <taxon>Ecdysozoa</taxon>
        <taxon>Arthropoda</taxon>
        <taxon>Chelicerata</taxon>
        <taxon>Arachnida</taxon>
        <taxon>Acari</taxon>
        <taxon>Parasitiformes</taxon>
        <taxon>Ixodida</taxon>
        <taxon>Ixodoidea</taxon>
        <taxon>Ixodidae</taxon>
        <taxon>Amblyomminae</taxon>
        <taxon>Amblyomma</taxon>
    </lineage>
</organism>
<evidence type="ECO:0000256" key="4">
    <source>
        <dbReference type="ARBA" id="ARBA00022980"/>
    </source>
</evidence>
<reference evidence="11 12" key="1">
    <citation type="journal article" date="2023" name="Arcadia Sci">
        <title>De novo assembly of a long-read Amblyomma americanum tick genome.</title>
        <authorList>
            <person name="Chou S."/>
            <person name="Poskanzer K.E."/>
            <person name="Rollins M."/>
            <person name="Thuy-Boun P.S."/>
        </authorList>
    </citation>
    <scope>NUCLEOTIDE SEQUENCE [LARGE SCALE GENOMIC DNA]</scope>
    <source>
        <strain evidence="11">F_SG_1</strain>
        <tissue evidence="11">Salivary glands</tissue>
    </source>
</reference>
<gene>
    <name evidence="11" type="ORF">V5799_015144</name>
</gene>
<accession>A0AAQ4E101</accession>
<dbReference type="InterPro" id="IPR034596">
    <property type="entry name" value="Ribosomal_mL52"/>
</dbReference>
<sequence length="153" mass="17702">MAALMCGRVFERLKILRRNAAKGLVVQPSRGASTKEVKSRSLLRDYHWRTAFGLPRRWNESELFADTPDWTFNDGRPTPLNGKQKKRYLEQLEYCATIVKYLKEINNAQEMAAQVAQENEELKKRVASGKFKQKGIQELQLHRPNQAGRRAET</sequence>
<dbReference type="GO" id="GO:0003735">
    <property type="term" value="F:structural constituent of ribosome"/>
    <property type="evidence" value="ECO:0007669"/>
    <property type="project" value="InterPro"/>
</dbReference>
<evidence type="ECO:0000256" key="9">
    <source>
        <dbReference type="SAM" id="Coils"/>
    </source>
</evidence>
<evidence type="ECO:0000256" key="3">
    <source>
        <dbReference type="ARBA" id="ARBA00022946"/>
    </source>
</evidence>
<evidence type="ECO:0000256" key="1">
    <source>
        <dbReference type="ARBA" id="ARBA00004173"/>
    </source>
</evidence>
<dbReference type="PANTHER" id="PTHR34090">
    <property type="entry name" value="39S RIBOSOMAL PROTEIN L52, MITOCHONDRIAL"/>
    <property type="match status" value="1"/>
</dbReference>
<evidence type="ECO:0000313" key="11">
    <source>
        <dbReference type="EMBL" id="KAK8768391.1"/>
    </source>
</evidence>
<feature type="region of interest" description="Disordered" evidence="10">
    <location>
        <begin position="133"/>
        <end position="153"/>
    </location>
</feature>
<dbReference type="PANTHER" id="PTHR34090:SF1">
    <property type="entry name" value="LARGE RIBOSOMAL SUBUNIT PROTEIN ML52"/>
    <property type="match status" value="1"/>
</dbReference>
<evidence type="ECO:0000313" key="12">
    <source>
        <dbReference type="Proteomes" id="UP001321473"/>
    </source>
</evidence>
<keyword evidence="6" id="KW-0687">Ribonucleoprotein</keyword>
<dbReference type="Proteomes" id="UP001321473">
    <property type="component" value="Unassembled WGS sequence"/>
</dbReference>
<evidence type="ECO:0000256" key="7">
    <source>
        <dbReference type="ARBA" id="ARBA00035181"/>
    </source>
</evidence>
<protein>
    <recommendedName>
        <fullName evidence="7">Large ribosomal subunit protein mL52</fullName>
    </recommendedName>
    <alternativeName>
        <fullName evidence="8">39S ribosomal protein L52, mitochondrial</fullName>
    </alternativeName>
</protein>
<comment type="similarity">
    <text evidence="2">Belongs to the mitochondrion-specific ribosomal protein mL52 family.</text>
</comment>
<evidence type="ECO:0000256" key="6">
    <source>
        <dbReference type="ARBA" id="ARBA00023274"/>
    </source>
</evidence>